<sequence length="100" mass="11209">MSDNEFYEPSSATNFLNRYHSVRREDSKPKAQVSPKLNPISASPSSERVWTSVFHPLGRAPTGKSRYDYTSKPSGSGESTSEMIEKQKSTKILNLDNPDE</sequence>
<accession>A0A7S1A5N9</accession>
<protein>
    <submittedName>
        <fullName evidence="2">Uncharacterized protein</fullName>
    </submittedName>
</protein>
<dbReference type="EMBL" id="HBFQ01025127">
    <property type="protein sequence ID" value="CAD8843449.1"/>
    <property type="molecule type" value="Transcribed_RNA"/>
</dbReference>
<dbReference type="AlphaFoldDB" id="A0A7S1A5N9"/>
<feature type="compositionally biased region" description="Polar residues" evidence="1">
    <location>
        <begin position="40"/>
        <end position="49"/>
    </location>
</feature>
<name>A0A7S1A5N9_NOCSC</name>
<evidence type="ECO:0000313" key="2">
    <source>
        <dbReference type="EMBL" id="CAD8843449.1"/>
    </source>
</evidence>
<evidence type="ECO:0000256" key="1">
    <source>
        <dbReference type="SAM" id="MobiDB-lite"/>
    </source>
</evidence>
<reference evidence="2" key="1">
    <citation type="submission" date="2021-01" db="EMBL/GenBank/DDBJ databases">
        <authorList>
            <person name="Corre E."/>
            <person name="Pelletier E."/>
            <person name="Niang G."/>
            <person name="Scheremetjew M."/>
            <person name="Finn R."/>
            <person name="Kale V."/>
            <person name="Holt S."/>
            <person name="Cochrane G."/>
            <person name="Meng A."/>
            <person name="Brown T."/>
            <person name="Cohen L."/>
        </authorList>
    </citation>
    <scope>NUCLEOTIDE SEQUENCE</scope>
</reference>
<proteinExistence type="predicted"/>
<feature type="compositionally biased region" description="Polar residues" evidence="1">
    <location>
        <begin position="71"/>
        <end position="82"/>
    </location>
</feature>
<organism evidence="2">
    <name type="scientific">Noctiluca scintillans</name>
    <name type="common">Sea sparkle</name>
    <name type="synonym">Red tide dinoflagellate</name>
    <dbReference type="NCBI Taxonomy" id="2966"/>
    <lineage>
        <taxon>Eukaryota</taxon>
        <taxon>Sar</taxon>
        <taxon>Alveolata</taxon>
        <taxon>Dinophyceae</taxon>
        <taxon>Noctilucales</taxon>
        <taxon>Noctilucaceae</taxon>
        <taxon>Noctiluca</taxon>
    </lineage>
</organism>
<feature type="region of interest" description="Disordered" evidence="1">
    <location>
        <begin position="23"/>
        <end position="100"/>
    </location>
</feature>
<gene>
    <name evidence="2" type="ORF">NSCI0253_LOCUS17799</name>
</gene>